<keyword evidence="1" id="KW-0999">Mitochondrion inner membrane</keyword>
<comment type="domain">
    <text evidence="1">The twin CX3C motif contains 4 conserved Cys residues that form 2 disulfide bonds in the mitochondrial intermembrane space.</text>
</comment>
<protein>
    <recommendedName>
        <fullName evidence="1">Mitochondrial import inner membrane translocase subunit</fullName>
    </recommendedName>
</protein>
<keyword evidence="1" id="KW-0472">Membrane</keyword>
<feature type="compositionally biased region" description="Basic and acidic residues" evidence="2">
    <location>
        <begin position="33"/>
        <end position="42"/>
    </location>
</feature>
<dbReference type="GO" id="GO:0015031">
    <property type="term" value="P:protein transport"/>
    <property type="evidence" value="ECO:0007669"/>
    <property type="project" value="UniProtKB-KW"/>
</dbReference>
<keyword evidence="1" id="KW-0143">Chaperone</keyword>
<keyword evidence="1" id="KW-0811">Translocation</keyword>
<name>A0A8B6G0I9_MYTGA</name>
<keyword evidence="1" id="KW-0653">Protein transport</keyword>
<keyword evidence="1" id="KW-0496">Mitochondrion</keyword>
<proteinExistence type="inferred from homology"/>
<dbReference type="InterPro" id="IPR004217">
    <property type="entry name" value="Tim10-like"/>
</dbReference>
<keyword evidence="1" id="KW-1015">Disulfide bond</keyword>
<accession>A0A8B6G0I9</accession>
<dbReference type="Gene3D" id="1.10.287.810">
    <property type="entry name" value="Mitochondrial import inner membrane translocase subunit tim13 like domains"/>
    <property type="match status" value="1"/>
</dbReference>
<dbReference type="GO" id="GO:0005743">
    <property type="term" value="C:mitochondrial inner membrane"/>
    <property type="evidence" value="ECO:0007669"/>
    <property type="project" value="UniProtKB-SubCell"/>
</dbReference>
<dbReference type="OrthoDB" id="344165at2759"/>
<evidence type="ECO:0000313" key="5">
    <source>
        <dbReference type="Proteomes" id="UP000596742"/>
    </source>
</evidence>
<dbReference type="AlphaFoldDB" id="A0A8B6G0I9"/>
<comment type="caution">
    <text evidence="4">The sequence shown here is derived from an EMBL/GenBank/DDBJ whole genome shotgun (WGS) entry which is preliminary data.</text>
</comment>
<keyword evidence="1" id="KW-0813">Transport</keyword>
<keyword evidence="5" id="KW-1185">Reference proteome</keyword>
<feature type="domain" description="Tim10-like" evidence="3">
    <location>
        <begin position="38"/>
        <end position="99"/>
    </location>
</feature>
<gene>
    <name evidence="4" type="ORF">MGAL_10B077171</name>
</gene>
<dbReference type="Pfam" id="PF02953">
    <property type="entry name" value="zf-Tim10_DDP"/>
    <property type="match status" value="1"/>
</dbReference>
<comment type="subcellular location">
    <subcellularLocation>
        <location evidence="1">Mitochondrion inner membrane</location>
        <topology evidence="1">Peripheral membrane protein</topology>
        <orientation evidence="1">Intermembrane side</orientation>
    </subcellularLocation>
</comment>
<dbReference type="EMBL" id="UYJE01007682">
    <property type="protein sequence ID" value="VDI57017.1"/>
    <property type="molecule type" value="Genomic_DNA"/>
</dbReference>
<comment type="function">
    <text evidence="1">Mitochondrial intermembrane chaperone that participates in the import and insertion of some multi-pass transmembrane proteins into the mitochondrial inner membrane. Also required for the transfer of beta-barrel precursors from the TOM complex to the sorting and assembly machinery (SAM complex) of the outer membrane. Acts as a chaperone-like protein that protects the hydrophobic precursors from aggregation and guide them through the mitochondrial intermembrane space.</text>
</comment>
<sequence length="105" mass="11655">MSYDTGFGASSFGKPPPSSFGAPPPGGQGQVDSEMKSFLEMESQKAQLQQQIHKLNDVCWDLCVDKPREKMDGRTETCLCNCVDRFVDTSLLVAGRFQNLINKHQ</sequence>
<feature type="compositionally biased region" description="Pro residues" evidence="2">
    <location>
        <begin position="14"/>
        <end position="26"/>
    </location>
</feature>
<evidence type="ECO:0000259" key="3">
    <source>
        <dbReference type="Pfam" id="PF02953"/>
    </source>
</evidence>
<evidence type="ECO:0000256" key="1">
    <source>
        <dbReference type="RuleBase" id="RU367043"/>
    </source>
</evidence>
<reference evidence="4" key="1">
    <citation type="submission" date="2018-11" db="EMBL/GenBank/DDBJ databases">
        <authorList>
            <person name="Alioto T."/>
            <person name="Alioto T."/>
        </authorList>
    </citation>
    <scope>NUCLEOTIDE SEQUENCE</scope>
</reference>
<dbReference type="InterPro" id="IPR035427">
    <property type="entry name" value="Tim10-like_dom_sf"/>
</dbReference>
<feature type="compositionally biased region" description="Low complexity" evidence="2">
    <location>
        <begin position="1"/>
        <end position="13"/>
    </location>
</feature>
<evidence type="ECO:0000313" key="4">
    <source>
        <dbReference type="EMBL" id="VDI57017.1"/>
    </source>
</evidence>
<dbReference type="SUPFAM" id="SSF144122">
    <property type="entry name" value="Tim10-like"/>
    <property type="match status" value="1"/>
</dbReference>
<evidence type="ECO:0000256" key="2">
    <source>
        <dbReference type="SAM" id="MobiDB-lite"/>
    </source>
</evidence>
<organism evidence="4 5">
    <name type="scientific">Mytilus galloprovincialis</name>
    <name type="common">Mediterranean mussel</name>
    <dbReference type="NCBI Taxonomy" id="29158"/>
    <lineage>
        <taxon>Eukaryota</taxon>
        <taxon>Metazoa</taxon>
        <taxon>Spiralia</taxon>
        <taxon>Lophotrochozoa</taxon>
        <taxon>Mollusca</taxon>
        <taxon>Bivalvia</taxon>
        <taxon>Autobranchia</taxon>
        <taxon>Pteriomorphia</taxon>
        <taxon>Mytilida</taxon>
        <taxon>Mytiloidea</taxon>
        <taxon>Mytilidae</taxon>
        <taxon>Mytilinae</taxon>
        <taxon>Mytilus</taxon>
    </lineage>
</organism>
<comment type="similarity">
    <text evidence="1">Belongs to the small Tim family.</text>
</comment>
<feature type="region of interest" description="Disordered" evidence="2">
    <location>
        <begin position="1"/>
        <end position="42"/>
    </location>
</feature>
<dbReference type="Proteomes" id="UP000596742">
    <property type="component" value="Unassembled WGS sequence"/>
</dbReference>
<comment type="subunit">
    <text evidence="1">Heterohexamer.</text>
</comment>